<reference evidence="10 11" key="1">
    <citation type="journal article" date="2015" name="Genome Biol. Evol.">
        <title>Phylogenomic analyses indicate that early fungi evolved digesting cell walls of algal ancestors of land plants.</title>
        <authorList>
            <person name="Chang Y."/>
            <person name="Wang S."/>
            <person name="Sekimoto S."/>
            <person name="Aerts A.L."/>
            <person name="Choi C."/>
            <person name="Clum A."/>
            <person name="LaButti K.M."/>
            <person name="Lindquist E.A."/>
            <person name="Yee Ngan C."/>
            <person name="Ohm R.A."/>
            <person name="Salamov A.A."/>
            <person name="Grigoriev I.V."/>
            <person name="Spatafora J.W."/>
            <person name="Berbee M.L."/>
        </authorList>
    </citation>
    <scope>NUCLEOTIDE SEQUENCE [LARGE SCALE GENOMIC DNA]</scope>
    <source>
        <strain evidence="10 11">JEL478</strain>
    </source>
</reference>
<evidence type="ECO:0000313" key="10">
    <source>
        <dbReference type="EMBL" id="KXS18218.1"/>
    </source>
</evidence>
<dbReference type="AlphaFoldDB" id="A0A139ANC2"/>
<feature type="chain" id="PRO_5007296300" evidence="8">
    <location>
        <begin position="19"/>
        <end position="217"/>
    </location>
</feature>
<keyword evidence="5 6" id="KW-0472">Membrane</keyword>
<evidence type="ECO:0000256" key="6">
    <source>
        <dbReference type="PROSITE-ProRule" id="PRU00205"/>
    </source>
</evidence>
<accession>A0A139ANC2</accession>
<evidence type="ECO:0000313" key="11">
    <source>
        <dbReference type="Proteomes" id="UP000070544"/>
    </source>
</evidence>
<protein>
    <submittedName>
        <fullName evidence="10">Longevity-assurance protein</fullName>
    </submittedName>
</protein>
<gene>
    <name evidence="10" type="ORF">M427DRAFT_224452</name>
</gene>
<evidence type="ECO:0000256" key="2">
    <source>
        <dbReference type="ARBA" id="ARBA00009808"/>
    </source>
</evidence>
<proteinExistence type="inferred from homology"/>
<feature type="transmembrane region" description="Helical" evidence="7">
    <location>
        <begin position="125"/>
        <end position="145"/>
    </location>
</feature>
<feature type="domain" description="TLC" evidence="9">
    <location>
        <begin position="1"/>
        <end position="202"/>
    </location>
</feature>
<dbReference type="GO" id="GO:0046513">
    <property type="term" value="P:ceramide biosynthetic process"/>
    <property type="evidence" value="ECO:0007669"/>
    <property type="project" value="InterPro"/>
</dbReference>
<comment type="subcellular location">
    <subcellularLocation>
        <location evidence="1">Membrane</location>
        <topology evidence="1">Multi-pass membrane protein</topology>
    </subcellularLocation>
</comment>
<dbReference type="Pfam" id="PF03798">
    <property type="entry name" value="TRAM_LAG1_CLN8"/>
    <property type="match status" value="1"/>
</dbReference>
<evidence type="ECO:0000256" key="5">
    <source>
        <dbReference type="ARBA" id="ARBA00023136"/>
    </source>
</evidence>
<keyword evidence="8" id="KW-0732">Signal</keyword>
<dbReference type="OrthoDB" id="537032at2759"/>
<sequence>MWNSLCHIWLCGLTLVAMWDEPWVYDTPTWFTEWPGIEMNDAMKFMYQWYIAYTIYSFLDIIFSTSARQKDFSQMMVHHSTTFFLCTFSFYFGFHRVGAVMMFIHDISDPPMEIAKLFLYTGYQQMADLTFVFFALVFAYTRIWLYPRHVLTAVWFYGPRTFPDGTRADWLFYIVCSALLALLALHVFWIWLIGVIIFKALRDGNVEGDVRDEMEDE</sequence>
<evidence type="ECO:0000259" key="9">
    <source>
        <dbReference type="PROSITE" id="PS50922"/>
    </source>
</evidence>
<evidence type="ECO:0000256" key="4">
    <source>
        <dbReference type="ARBA" id="ARBA00022989"/>
    </source>
</evidence>
<dbReference type="Proteomes" id="UP000070544">
    <property type="component" value="Unassembled WGS sequence"/>
</dbReference>
<evidence type="ECO:0000256" key="1">
    <source>
        <dbReference type="ARBA" id="ARBA00004141"/>
    </source>
</evidence>
<feature type="transmembrane region" description="Helical" evidence="7">
    <location>
        <begin position="170"/>
        <end position="198"/>
    </location>
</feature>
<dbReference type="PANTHER" id="PTHR12560">
    <property type="entry name" value="LONGEVITY ASSURANCE FACTOR 1 LAG1"/>
    <property type="match status" value="1"/>
</dbReference>
<dbReference type="GO" id="GO:0016020">
    <property type="term" value="C:membrane"/>
    <property type="evidence" value="ECO:0007669"/>
    <property type="project" value="UniProtKB-SubCell"/>
</dbReference>
<keyword evidence="11" id="KW-1185">Reference proteome</keyword>
<feature type="transmembrane region" description="Helical" evidence="7">
    <location>
        <begin position="42"/>
        <end position="63"/>
    </location>
</feature>
<organism evidence="10 11">
    <name type="scientific">Gonapodya prolifera (strain JEL478)</name>
    <name type="common">Monoblepharis prolifera</name>
    <dbReference type="NCBI Taxonomy" id="1344416"/>
    <lineage>
        <taxon>Eukaryota</taxon>
        <taxon>Fungi</taxon>
        <taxon>Fungi incertae sedis</taxon>
        <taxon>Chytridiomycota</taxon>
        <taxon>Chytridiomycota incertae sedis</taxon>
        <taxon>Monoblepharidomycetes</taxon>
        <taxon>Monoblepharidales</taxon>
        <taxon>Gonapodyaceae</taxon>
        <taxon>Gonapodya</taxon>
    </lineage>
</organism>
<evidence type="ECO:0000256" key="7">
    <source>
        <dbReference type="SAM" id="Phobius"/>
    </source>
</evidence>
<keyword evidence="4 7" id="KW-1133">Transmembrane helix</keyword>
<comment type="similarity">
    <text evidence="2">Belongs to the sphingosine N-acyltransferase family.</text>
</comment>
<evidence type="ECO:0000256" key="8">
    <source>
        <dbReference type="SAM" id="SignalP"/>
    </source>
</evidence>
<dbReference type="PIRSF" id="PIRSF005225">
    <property type="entry name" value="LAG1_LAC1"/>
    <property type="match status" value="1"/>
</dbReference>
<keyword evidence="3 6" id="KW-0812">Transmembrane</keyword>
<dbReference type="SMART" id="SM00724">
    <property type="entry name" value="TLC"/>
    <property type="match status" value="1"/>
</dbReference>
<dbReference type="OMA" id="GYPHIPL"/>
<feature type="transmembrane region" description="Helical" evidence="7">
    <location>
        <begin position="83"/>
        <end position="105"/>
    </location>
</feature>
<dbReference type="PROSITE" id="PS50922">
    <property type="entry name" value="TLC"/>
    <property type="match status" value="1"/>
</dbReference>
<dbReference type="EMBL" id="KQ965743">
    <property type="protein sequence ID" value="KXS18218.1"/>
    <property type="molecule type" value="Genomic_DNA"/>
</dbReference>
<dbReference type="InterPro" id="IPR006634">
    <property type="entry name" value="TLC-dom"/>
</dbReference>
<dbReference type="STRING" id="1344416.A0A139ANC2"/>
<dbReference type="InterPro" id="IPR016439">
    <property type="entry name" value="Lag1/Lac1-like"/>
</dbReference>
<evidence type="ECO:0000256" key="3">
    <source>
        <dbReference type="ARBA" id="ARBA00022692"/>
    </source>
</evidence>
<dbReference type="GO" id="GO:0050291">
    <property type="term" value="F:sphingosine N-acyltransferase activity"/>
    <property type="evidence" value="ECO:0007669"/>
    <property type="project" value="InterPro"/>
</dbReference>
<name>A0A139ANC2_GONPJ</name>
<dbReference type="PANTHER" id="PTHR12560:SF0">
    <property type="entry name" value="LD18904P"/>
    <property type="match status" value="1"/>
</dbReference>
<feature type="signal peptide" evidence="8">
    <location>
        <begin position="1"/>
        <end position="18"/>
    </location>
</feature>